<protein>
    <recommendedName>
        <fullName evidence="1">Cyclic nucleotide-binding domain-containing protein</fullName>
    </recommendedName>
</protein>
<sequence>MSTQKPRGKNSDSFNFYPIAANIPYLITGLASRELTLSLAFVDTMSGIQLLTDPLYRPLISNIRELVTIEETDLSEFLRSFEVVRLGKKQILLEKGERSHHMRFVSDGCLRAFYMDEKGSEYTIQFGISGWWVNDLYSYLSNTPAMDTIQAILPSVVLQIHRDALESHFDGLPPIERFFRLKMQSAYVALQKRTLRSMSEPLEQRYARFIRTYRDIEQRVPQYMIASYLGSTPEHLSKVRKTLFHK</sequence>
<evidence type="ECO:0000313" key="3">
    <source>
        <dbReference type="Proteomes" id="UP000009049"/>
    </source>
</evidence>
<dbReference type="CDD" id="cd00038">
    <property type="entry name" value="CAP_ED"/>
    <property type="match status" value="1"/>
</dbReference>
<proteinExistence type="predicted"/>
<dbReference type="Gene3D" id="2.60.120.10">
    <property type="entry name" value="Jelly Rolls"/>
    <property type="match status" value="1"/>
</dbReference>
<name>A4CMD1_ROBBH</name>
<dbReference type="EMBL" id="CP001712">
    <property type="protein sequence ID" value="EAR14823.1"/>
    <property type="molecule type" value="Genomic_DNA"/>
</dbReference>
<dbReference type="eggNOG" id="COG0664">
    <property type="taxonomic scope" value="Bacteria"/>
</dbReference>
<organism evidence="2 3">
    <name type="scientific">Robiginitalea biformata (strain ATCC BAA-864 / DSM 15991 / KCTC 12146 / HTCC2501)</name>
    <dbReference type="NCBI Taxonomy" id="313596"/>
    <lineage>
        <taxon>Bacteria</taxon>
        <taxon>Pseudomonadati</taxon>
        <taxon>Bacteroidota</taxon>
        <taxon>Flavobacteriia</taxon>
        <taxon>Flavobacteriales</taxon>
        <taxon>Flavobacteriaceae</taxon>
        <taxon>Robiginitalea</taxon>
    </lineage>
</organism>
<dbReference type="InterPro" id="IPR018490">
    <property type="entry name" value="cNMP-bd_dom_sf"/>
</dbReference>
<accession>A4CMD1</accession>
<dbReference type="InterPro" id="IPR014710">
    <property type="entry name" value="RmlC-like_jellyroll"/>
</dbReference>
<dbReference type="SUPFAM" id="SSF51206">
    <property type="entry name" value="cAMP-binding domain-like"/>
    <property type="match status" value="1"/>
</dbReference>
<evidence type="ECO:0000259" key="1">
    <source>
        <dbReference type="PROSITE" id="PS50042"/>
    </source>
</evidence>
<gene>
    <name evidence="2" type="ordered locus">RB2501_10872</name>
</gene>
<dbReference type="Proteomes" id="UP000009049">
    <property type="component" value="Chromosome"/>
</dbReference>
<reference evidence="2 3" key="1">
    <citation type="journal article" date="2009" name="J. Bacteriol.">
        <title>Complete genome sequence of Robiginitalea biformata HTCC2501.</title>
        <authorList>
            <person name="Oh H.M."/>
            <person name="Giovannoni S.J."/>
            <person name="Lee K."/>
            <person name="Ferriera S."/>
            <person name="Johnson J."/>
            <person name="Cho J.C."/>
        </authorList>
    </citation>
    <scope>NUCLEOTIDE SEQUENCE [LARGE SCALE GENOMIC DNA]</scope>
    <source>
        <strain evidence="3">ATCC BAA-864 / HTCC2501 / KCTC 12146</strain>
    </source>
</reference>
<dbReference type="Pfam" id="PF00027">
    <property type="entry name" value="cNMP_binding"/>
    <property type="match status" value="1"/>
</dbReference>
<dbReference type="STRING" id="313596.RB2501_10872"/>
<feature type="domain" description="Cyclic nucleotide-binding" evidence="1">
    <location>
        <begin position="65"/>
        <end position="166"/>
    </location>
</feature>
<dbReference type="PROSITE" id="PS50042">
    <property type="entry name" value="CNMP_BINDING_3"/>
    <property type="match status" value="1"/>
</dbReference>
<dbReference type="KEGG" id="rbi:RB2501_10872"/>
<evidence type="ECO:0000313" key="2">
    <source>
        <dbReference type="EMBL" id="EAR14823.1"/>
    </source>
</evidence>
<keyword evidence="3" id="KW-1185">Reference proteome</keyword>
<dbReference type="InterPro" id="IPR000595">
    <property type="entry name" value="cNMP-bd_dom"/>
</dbReference>
<dbReference type="RefSeq" id="WP_015754144.1">
    <property type="nucleotide sequence ID" value="NC_013222.1"/>
</dbReference>
<dbReference type="HOGENOM" id="CLU_075053_9_1_10"/>
<dbReference type="AlphaFoldDB" id="A4CMD1"/>